<sequence>MPDYAALIAHIISQTRQNVDFLVSQNQLSPDAGQDILSKLPTASDPALRELSDQTRRMTIPSPGPASSYGPPTRRDVPPPPPRSSTQRAKALWAYNENNQEPNDLSFRAGDIIEIIAETNADWWTGRINGRQGLFPSNYVEKLEASSALPPPSYPPSNDYRGTPTFSPPAPYVSTPVGPPVIYQPPPPQGYNPYLGPPSQPAPPQQVVQQAPPQKQSRFGGLGNVLATSAVGGVGFGAGSAIGSGIVDAIF</sequence>
<evidence type="ECO:0000313" key="1">
    <source>
        <dbReference type="EMBL" id="KAI0067357.1"/>
    </source>
</evidence>
<organism evidence="1 2">
    <name type="scientific">Artomyces pyxidatus</name>
    <dbReference type="NCBI Taxonomy" id="48021"/>
    <lineage>
        <taxon>Eukaryota</taxon>
        <taxon>Fungi</taxon>
        <taxon>Dikarya</taxon>
        <taxon>Basidiomycota</taxon>
        <taxon>Agaricomycotina</taxon>
        <taxon>Agaricomycetes</taxon>
        <taxon>Russulales</taxon>
        <taxon>Auriscalpiaceae</taxon>
        <taxon>Artomyces</taxon>
    </lineage>
</organism>
<name>A0ACB8TG14_9AGAM</name>
<protein>
    <submittedName>
        <fullName evidence="1">SH3-domain-containing protein</fullName>
    </submittedName>
</protein>
<accession>A0ACB8TG14</accession>
<dbReference type="EMBL" id="MU277190">
    <property type="protein sequence ID" value="KAI0067357.1"/>
    <property type="molecule type" value="Genomic_DNA"/>
</dbReference>
<keyword evidence="2" id="KW-1185">Reference proteome</keyword>
<reference evidence="1" key="2">
    <citation type="journal article" date="2022" name="New Phytol.">
        <title>Evolutionary transition to the ectomycorrhizal habit in the genomes of a hyperdiverse lineage of mushroom-forming fungi.</title>
        <authorList>
            <person name="Looney B."/>
            <person name="Miyauchi S."/>
            <person name="Morin E."/>
            <person name="Drula E."/>
            <person name="Courty P.E."/>
            <person name="Kohler A."/>
            <person name="Kuo A."/>
            <person name="LaButti K."/>
            <person name="Pangilinan J."/>
            <person name="Lipzen A."/>
            <person name="Riley R."/>
            <person name="Andreopoulos W."/>
            <person name="He G."/>
            <person name="Johnson J."/>
            <person name="Nolan M."/>
            <person name="Tritt A."/>
            <person name="Barry K.W."/>
            <person name="Grigoriev I.V."/>
            <person name="Nagy L.G."/>
            <person name="Hibbett D."/>
            <person name="Henrissat B."/>
            <person name="Matheny P.B."/>
            <person name="Labbe J."/>
            <person name="Martin F.M."/>
        </authorList>
    </citation>
    <scope>NUCLEOTIDE SEQUENCE</scope>
    <source>
        <strain evidence="1">HHB10654</strain>
    </source>
</reference>
<gene>
    <name evidence="1" type="ORF">BV25DRAFT_1867840</name>
</gene>
<evidence type="ECO:0000313" key="2">
    <source>
        <dbReference type="Proteomes" id="UP000814140"/>
    </source>
</evidence>
<dbReference type="Proteomes" id="UP000814140">
    <property type="component" value="Unassembled WGS sequence"/>
</dbReference>
<proteinExistence type="predicted"/>
<reference evidence="1" key="1">
    <citation type="submission" date="2021-03" db="EMBL/GenBank/DDBJ databases">
        <authorList>
            <consortium name="DOE Joint Genome Institute"/>
            <person name="Ahrendt S."/>
            <person name="Looney B.P."/>
            <person name="Miyauchi S."/>
            <person name="Morin E."/>
            <person name="Drula E."/>
            <person name="Courty P.E."/>
            <person name="Chicoki N."/>
            <person name="Fauchery L."/>
            <person name="Kohler A."/>
            <person name="Kuo A."/>
            <person name="Labutti K."/>
            <person name="Pangilinan J."/>
            <person name="Lipzen A."/>
            <person name="Riley R."/>
            <person name="Andreopoulos W."/>
            <person name="He G."/>
            <person name="Johnson J."/>
            <person name="Barry K.W."/>
            <person name="Grigoriev I.V."/>
            <person name="Nagy L."/>
            <person name="Hibbett D."/>
            <person name="Henrissat B."/>
            <person name="Matheny P.B."/>
            <person name="Labbe J."/>
            <person name="Martin F."/>
        </authorList>
    </citation>
    <scope>NUCLEOTIDE SEQUENCE</scope>
    <source>
        <strain evidence="1">HHB10654</strain>
    </source>
</reference>
<comment type="caution">
    <text evidence="1">The sequence shown here is derived from an EMBL/GenBank/DDBJ whole genome shotgun (WGS) entry which is preliminary data.</text>
</comment>